<dbReference type="SMART" id="SM00857">
    <property type="entry name" value="Resolvase"/>
    <property type="match status" value="1"/>
</dbReference>
<dbReference type="SUPFAM" id="SSF53041">
    <property type="entry name" value="Resolvase-like"/>
    <property type="match status" value="1"/>
</dbReference>
<dbReference type="PROSITE" id="PS51736">
    <property type="entry name" value="RECOMBINASES_3"/>
    <property type="match status" value="1"/>
</dbReference>
<keyword evidence="8" id="KW-1185">Reference proteome</keyword>
<dbReference type="InterPro" id="IPR036162">
    <property type="entry name" value="Resolvase-like_N_sf"/>
</dbReference>
<dbReference type="InterPro" id="IPR006119">
    <property type="entry name" value="Resolv_N"/>
</dbReference>
<reference evidence="7 8" key="1">
    <citation type="submission" date="2020-02" db="EMBL/GenBank/DDBJ databases">
        <authorList>
            <person name="Li G."/>
        </authorList>
    </citation>
    <scope>NUCLEOTIDE SEQUENCE [LARGE SCALE GENOMIC DNA]</scope>
    <source>
        <strain evidence="7 8">DSM 102029</strain>
    </source>
</reference>
<proteinExistence type="predicted"/>
<evidence type="ECO:0000256" key="4">
    <source>
        <dbReference type="PIRSR" id="PIRSR606118-50"/>
    </source>
</evidence>
<dbReference type="AlphaFoldDB" id="A0A6P1YSF5"/>
<evidence type="ECO:0000256" key="5">
    <source>
        <dbReference type="PROSITE-ProRule" id="PRU10137"/>
    </source>
</evidence>
<dbReference type="GO" id="GO:0003677">
    <property type="term" value="F:DNA binding"/>
    <property type="evidence" value="ECO:0007669"/>
    <property type="project" value="UniProtKB-KW"/>
</dbReference>
<keyword evidence="2" id="KW-0238">DNA-binding</keyword>
<name>A0A6P1YSF5_9HYPH</name>
<feature type="domain" description="Resolvase/invertase-type recombinase catalytic" evidence="6">
    <location>
        <begin position="3"/>
        <end position="147"/>
    </location>
</feature>
<dbReference type="Proteomes" id="UP000464751">
    <property type="component" value="Chromosome"/>
</dbReference>
<dbReference type="GO" id="GO:0000150">
    <property type="term" value="F:DNA strand exchange activity"/>
    <property type="evidence" value="ECO:0007669"/>
    <property type="project" value="InterPro"/>
</dbReference>
<dbReference type="PROSITE" id="PS00397">
    <property type="entry name" value="RECOMBINASES_1"/>
    <property type="match status" value="1"/>
</dbReference>
<dbReference type="RefSeq" id="WP_163076949.1">
    <property type="nucleotide sequence ID" value="NZ_CP048630.1"/>
</dbReference>
<keyword evidence="1" id="KW-0229">DNA integration</keyword>
<evidence type="ECO:0000256" key="3">
    <source>
        <dbReference type="ARBA" id="ARBA00023172"/>
    </source>
</evidence>
<keyword evidence="3" id="KW-0233">DNA recombination</keyword>
<dbReference type="InterPro" id="IPR050639">
    <property type="entry name" value="SSR_resolvase"/>
</dbReference>
<sequence length="199" mass="21833">MRRAAIYVRVSTDEQTVANQERELRDVAARAGWDIVEVYADHGISGAKGRDKRPAFDKLCKDAARRRFDVVMSWSVDRLGRSLQDLVGFLADLHALKVDLFLQQQGIDTTTPAGKALFQLLGVFAEFERSMIRDRTKAGLARAVAQGKSLGRPKTDAKTERAIRDALAVGGEGMHKIARRLGVGTGTVQRIRAEMAAAA</sequence>
<evidence type="ECO:0000256" key="1">
    <source>
        <dbReference type="ARBA" id="ARBA00022908"/>
    </source>
</evidence>
<dbReference type="Pfam" id="PF00239">
    <property type="entry name" value="Resolvase"/>
    <property type="match status" value="1"/>
</dbReference>
<dbReference type="PANTHER" id="PTHR30461:SF23">
    <property type="entry name" value="DNA RECOMBINASE-RELATED"/>
    <property type="match status" value="1"/>
</dbReference>
<protein>
    <submittedName>
        <fullName evidence="7">Recombinase family protein</fullName>
    </submittedName>
</protein>
<dbReference type="GO" id="GO:0015074">
    <property type="term" value="P:DNA integration"/>
    <property type="evidence" value="ECO:0007669"/>
    <property type="project" value="UniProtKB-KW"/>
</dbReference>
<evidence type="ECO:0000313" key="8">
    <source>
        <dbReference type="Proteomes" id="UP000464751"/>
    </source>
</evidence>
<dbReference type="PANTHER" id="PTHR30461">
    <property type="entry name" value="DNA-INVERTASE FROM LAMBDOID PROPHAGE"/>
    <property type="match status" value="1"/>
</dbReference>
<gene>
    <name evidence="7" type="ORF">G3A50_20410</name>
</gene>
<feature type="active site" description="O-(5'-phospho-DNA)-serine intermediate" evidence="4 5">
    <location>
        <position position="11"/>
    </location>
</feature>
<dbReference type="Gene3D" id="3.40.50.1390">
    <property type="entry name" value="Resolvase, N-terminal catalytic domain"/>
    <property type="match status" value="1"/>
</dbReference>
<organism evidence="7 8">
    <name type="scientific">Ancylobacter pratisalsi</name>
    <dbReference type="NCBI Taxonomy" id="1745854"/>
    <lineage>
        <taxon>Bacteria</taxon>
        <taxon>Pseudomonadati</taxon>
        <taxon>Pseudomonadota</taxon>
        <taxon>Alphaproteobacteria</taxon>
        <taxon>Hyphomicrobiales</taxon>
        <taxon>Xanthobacteraceae</taxon>
        <taxon>Ancylobacter</taxon>
    </lineage>
</organism>
<accession>A0A6P1YSF5</accession>
<dbReference type="InterPro" id="IPR006118">
    <property type="entry name" value="Recombinase_CS"/>
</dbReference>
<evidence type="ECO:0000259" key="6">
    <source>
        <dbReference type="PROSITE" id="PS51736"/>
    </source>
</evidence>
<evidence type="ECO:0000313" key="7">
    <source>
        <dbReference type="EMBL" id="QIB35810.1"/>
    </source>
</evidence>
<evidence type="ECO:0000256" key="2">
    <source>
        <dbReference type="ARBA" id="ARBA00023125"/>
    </source>
</evidence>
<dbReference type="KEGG" id="apra:G3A50_20410"/>
<dbReference type="EMBL" id="CP048630">
    <property type="protein sequence ID" value="QIB35810.1"/>
    <property type="molecule type" value="Genomic_DNA"/>
</dbReference>
<dbReference type="CDD" id="cd03768">
    <property type="entry name" value="SR_ResInv"/>
    <property type="match status" value="1"/>
</dbReference>